<gene>
    <name evidence="2" type="ORF">AB3G39_02330</name>
</gene>
<proteinExistence type="predicted"/>
<dbReference type="AlphaFoldDB" id="A0AB39WEU9"/>
<dbReference type="EMBL" id="CP165626">
    <property type="protein sequence ID" value="XDU99212.1"/>
    <property type="molecule type" value="Genomic_DNA"/>
</dbReference>
<sequence length="170" mass="20044">MTFNFKHFGTIEIDDLVKKLEGLDWNQYKFRQLTHKVHAETLTVPLLFDEKLQTIKIHKDFGRFIPELGKIKIILSEKLGKGEFQSAILINLPAGKKIKRHIDKAENFKKYHRIHIPIITNPKCLFEVDNEIINMKKGEIWEINNDDKYHSVENTGETDRIHLLIDWKLS</sequence>
<accession>A0AB39WEU9</accession>
<evidence type="ECO:0000313" key="2">
    <source>
        <dbReference type="EMBL" id="XDU99212.1"/>
    </source>
</evidence>
<dbReference type="RefSeq" id="WP_369765913.1">
    <property type="nucleotide sequence ID" value="NZ_CP165626.1"/>
</dbReference>
<reference evidence="2" key="1">
    <citation type="submission" date="2024-07" db="EMBL/GenBank/DDBJ databases">
        <authorList>
            <person name="Biller S.J."/>
        </authorList>
    </citation>
    <scope>NUCLEOTIDE SEQUENCE</scope>
    <source>
        <strain evidence="2">WC2416</strain>
    </source>
</reference>
<evidence type="ECO:0000259" key="1">
    <source>
        <dbReference type="Pfam" id="PF05118"/>
    </source>
</evidence>
<feature type="domain" description="Aspartyl/asparaginy/proline hydroxylase" evidence="1">
    <location>
        <begin position="79"/>
        <end position="167"/>
    </location>
</feature>
<dbReference type="InterPro" id="IPR027443">
    <property type="entry name" value="IPNS-like_sf"/>
</dbReference>
<name>A0AB39WEU9_9FLAO</name>
<organism evidence="2">
    <name type="scientific">Flavobacterium sp. WC2416</name>
    <dbReference type="NCBI Taxonomy" id="3234141"/>
    <lineage>
        <taxon>Bacteria</taxon>
        <taxon>Pseudomonadati</taxon>
        <taxon>Bacteroidota</taxon>
        <taxon>Flavobacteriia</taxon>
        <taxon>Flavobacteriales</taxon>
        <taxon>Flavobacteriaceae</taxon>
        <taxon>Flavobacterium</taxon>
    </lineage>
</organism>
<dbReference type="Pfam" id="PF05118">
    <property type="entry name" value="Asp_Arg_Hydrox"/>
    <property type="match status" value="1"/>
</dbReference>
<dbReference type="SUPFAM" id="SSF51197">
    <property type="entry name" value="Clavaminate synthase-like"/>
    <property type="match status" value="1"/>
</dbReference>
<protein>
    <submittedName>
        <fullName evidence="2">Aspartyl/asparaginyl beta-hydroxylase domain-containing protein</fullName>
    </submittedName>
</protein>
<dbReference type="Gene3D" id="2.60.120.330">
    <property type="entry name" value="B-lactam Antibiotic, Isopenicillin N Synthase, Chain"/>
    <property type="match status" value="1"/>
</dbReference>
<dbReference type="InterPro" id="IPR007803">
    <property type="entry name" value="Asp/Arg/Pro-Hydrxlase"/>
</dbReference>